<dbReference type="Proteomes" id="UP000036681">
    <property type="component" value="Unplaced"/>
</dbReference>
<evidence type="ECO:0000256" key="1">
    <source>
        <dbReference type="SAM" id="MobiDB-lite"/>
    </source>
</evidence>
<feature type="compositionally biased region" description="Basic and acidic residues" evidence="1">
    <location>
        <begin position="150"/>
        <end position="159"/>
    </location>
</feature>
<evidence type="ECO:0000313" key="3">
    <source>
        <dbReference type="WBParaSite" id="ALUE_0002131901-mRNA-1"/>
    </source>
</evidence>
<reference evidence="3" key="1">
    <citation type="submission" date="2017-02" db="UniProtKB">
        <authorList>
            <consortium name="WormBaseParasite"/>
        </authorList>
    </citation>
    <scope>IDENTIFICATION</scope>
</reference>
<feature type="region of interest" description="Disordered" evidence="1">
    <location>
        <begin position="62"/>
        <end position="159"/>
    </location>
</feature>
<dbReference type="AlphaFoldDB" id="A0A0M3IRE1"/>
<accession>A0A0M3IRE1</accession>
<keyword evidence="2" id="KW-1185">Reference proteome</keyword>
<protein>
    <submittedName>
        <fullName evidence="3">SPK domain-containing protein</fullName>
    </submittedName>
</protein>
<evidence type="ECO:0000313" key="2">
    <source>
        <dbReference type="Proteomes" id="UP000036681"/>
    </source>
</evidence>
<sequence length="159" mass="17648">MYDKIEAANLPVERLLYVASKIEVPLKNRQRRVLESRFDVKIEQNQFTFVTAFTSKGKRYSVPADLERGDDGRNGAPSLARDSADNNVAVVTEEVQPARQPVAGNGAPSLARDSADNDVAVVTEEVQPARQTSVADNRRDSPKKRRRARLHDSETASDQ</sequence>
<proteinExistence type="predicted"/>
<dbReference type="WBParaSite" id="ALUE_0002131901-mRNA-1">
    <property type="protein sequence ID" value="ALUE_0002131901-mRNA-1"/>
    <property type="gene ID" value="ALUE_0002131901"/>
</dbReference>
<organism evidence="2 3">
    <name type="scientific">Ascaris lumbricoides</name>
    <name type="common">Giant roundworm</name>
    <dbReference type="NCBI Taxonomy" id="6252"/>
    <lineage>
        <taxon>Eukaryota</taxon>
        <taxon>Metazoa</taxon>
        <taxon>Ecdysozoa</taxon>
        <taxon>Nematoda</taxon>
        <taxon>Chromadorea</taxon>
        <taxon>Rhabditida</taxon>
        <taxon>Spirurina</taxon>
        <taxon>Ascaridomorpha</taxon>
        <taxon>Ascaridoidea</taxon>
        <taxon>Ascarididae</taxon>
        <taxon>Ascaris</taxon>
    </lineage>
</organism>
<name>A0A0M3IRE1_ASCLU</name>